<keyword evidence="5 11" id="KW-0479">Metal-binding</keyword>
<dbReference type="PANTHER" id="PTHR24282:SF26">
    <property type="entry name" value="CYTOCHROME P450"/>
    <property type="match status" value="1"/>
</dbReference>
<evidence type="ECO:0000256" key="9">
    <source>
        <dbReference type="ARBA" id="ARBA00023033"/>
    </source>
</evidence>
<evidence type="ECO:0000256" key="8">
    <source>
        <dbReference type="ARBA" id="ARBA00023004"/>
    </source>
</evidence>
<dbReference type="AlphaFoldDB" id="A0A2P2NZ20"/>
<dbReference type="Pfam" id="PF00067">
    <property type="entry name" value="p450"/>
    <property type="match status" value="1"/>
</dbReference>
<evidence type="ECO:0000256" key="10">
    <source>
        <dbReference type="ARBA" id="ARBA00023136"/>
    </source>
</evidence>
<keyword evidence="8 11" id="KW-0408">Iron</keyword>
<dbReference type="InterPro" id="IPR017972">
    <property type="entry name" value="Cyt_P450_CS"/>
</dbReference>
<evidence type="ECO:0000256" key="7">
    <source>
        <dbReference type="ARBA" id="ARBA00023002"/>
    </source>
</evidence>
<dbReference type="GO" id="GO:0020037">
    <property type="term" value="F:heme binding"/>
    <property type="evidence" value="ECO:0007669"/>
    <property type="project" value="InterPro"/>
</dbReference>
<reference evidence="13" key="1">
    <citation type="submission" date="2018-02" db="EMBL/GenBank/DDBJ databases">
        <title>Rhizophora mucronata_Transcriptome.</title>
        <authorList>
            <person name="Meera S.P."/>
            <person name="Sreeshan A."/>
            <person name="Augustine A."/>
        </authorList>
    </citation>
    <scope>NUCLEOTIDE SEQUENCE</scope>
    <source>
        <tissue evidence="13">Leaf</tissue>
    </source>
</reference>
<keyword evidence="3 11" id="KW-0349">Heme</keyword>
<dbReference type="InterPro" id="IPR050665">
    <property type="entry name" value="Cytochrome_P450_Monooxygen"/>
</dbReference>
<dbReference type="GO" id="GO:0016020">
    <property type="term" value="C:membrane"/>
    <property type="evidence" value="ECO:0007669"/>
    <property type="project" value="UniProtKB-SubCell"/>
</dbReference>
<keyword evidence="4" id="KW-0812">Transmembrane</keyword>
<dbReference type="PRINTS" id="PR00465">
    <property type="entry name" value="EP450IV"/>
</dbReference>
<dbReference type="GO" id="GO:0005506">
    <property type="term" value="F:iron ion binding"/>
    <property type="evidence" value="ECO:0007669"/>
    <property type="project" value="InterPro"/>
</dbReference>
<evidence type="ECO:0000256" key="5">
    <source>
        <dbReference type="ARBA" id="ARBA00022723"/>
    </source>
</evidence>
<dbReference type="PANTHER" id="PTHR24282">
    <property type="entry name" value="CYTOCHROME P450 FAMILY MEMBER"/>
    <property type="match status" value="1"/>
</dbReference>
<accession>A0A2P2NZ20</accession>
<comment type="cofactor">
    <cofactor evidence="11">
        <name>heme</name>
        <dbReference type="ChEBI" id="CHEBI:30413"/>
    </cofactor>
</comment>
<sequence length="229" mass="25407">MILEGAKAAESYSESKDLPGKFSLDEFMVDNCKAIYFAGHETTAITASWCLMLLASDLEWQARARAEVLEICGDSLPDARMLQNMKALTMVIQETLRLYPPAVFMTREAFQDFKFKDIIIPKGMVIQIPIPIIHQDPDIWGSDAHLFNPGRFANGILGSSQSPHAYMPFGGGPRICIGQHFAMAELKVILALVLSKFIFSLSPAYHHSPAFKLVVEPGDGVILHIKKRS</sequence>
<evidence type="ECO:0000256" key="11">
    <source>
        <dbReference type="PIRSR" id="PIRSR602403-1"/>
    </source>
</evidence>
<feature type="binding site" description="axial binding residue" evidence="11">
    <location>
        <position position="176"/>
    </location>
    <ligand>
        <name>heme</name>
        <dbReference type="ChEBI" id="CHEBI:30413"/>
    </ligand>
    <ligandPart>
        <name>Fe</name>
        <dbReference type="ChEBI" id="CHEBI:18248"/>
    </ligandPart>
</feature>
<evidence type="ECO:0000313" key="13">
    <source>
        <dbReference type="EMBL" id="MBX47766.1"/>
    </source>
</evidence>
<keyword evidence="6" id="KW-1133">Transmembrane helix</keyword>
<organism evidence="13">
    <name type="scientific">Rhizophora mucronata</name>
    <name type="common">Asiatic mangrove</name>
    <dbReference type="NCBI Taxonomy" id="61149"/>
    <lineage>
        <taxon>Eukaryota</taxon>
        <taxon>Viridiplantae</taxon>
        <taxon>Streptophyta</taxon>
        <taxon>Embryophyta</taxon>
        <taxon>Tracheophyta</taxon>
        <taxon>Spermatophyta</taxon>
        <taxon>Magnoliopsida</taxon>
        <taxon>eudicotyledons</taxon>
        <taxon>Gunneridae</taxon>
        <taxon>Pentapetalae</taxon>
        <taxon>rosids</taxon>
        <taxon>fabids</taxon>
        <taxon>Malpighiales</taxon>
        <taxon>Rhizophoraceae</taxon>
        <taxon>Rhizophora</taxon>
    </lineage>
</organism>
<evidence type="ECO:0000256" key="3">
    <source>
        <dbReference type="ARBA" id="ARBA00022617"/>
    </source>
</evidence>
<dbReference type="InterPro" id="IPR001128">
    <property type="entry name" value="Cyt_P450"/>
</dbReference>
<dbReference type="GO" id="GO:0016705">
    <property type="term" value="F:oxidoreductase activity, acting on paired donors, with incorporation or reduction of molecular oxygen"/>
    <property type="evidence" value="ECO:0007669"/>
    <property type="project" value="InterPro"/>
</dbReference>
<proteinExistence type="inferred from homology"/>
<dbReference type="GO" id="GO:0004497">
    <property type="term" value="F:monooxygenase activity"/>
    <property type="evidence" value="ECO:0007669"/>
    <property type="project" value="UniProtKB-KW"/>
</dbReference>
<dbReference type="PRINTS" id="PR00385">
    <property type="entry name" value="P450"/>
</dbReference>
<evidence type="ECO:0000256" key="2">
    <source>
        <dbReference type="ARBA" id="ARBA00010617"/>
    </source>
</evidence>
<dbReference type="InterPro" id="IPR036396">
    <property type="entry name" value="Cyt_P450_sf"/>
</dbReference>
<dbReference type="Gene3D" id="1.10.630.10">
    <property type="entry name" value="Cytochrome P450"/>
    <property type="match status" value="1"/>
</dbReference>
<evidence type="ECO:0000256" key="1">
    <source>
        <dbReference type="ARBA" id="ARBA00004167"/>
    </source>
</evidence>
<dbReference type="InterPro" id="IPR002403">
    <property type="entry name" value="Cyt_P450_E_grp-IV"/>
</dbReference>
<keyword evidence="9 12" id="KW-0503">Monooxygenase</keyword>
<evidence type="ECO:0000256" key="12">
    <source>
        <dbReference type="RuleBase" id="RU000461"/>
    </source>
</evidence>
<dbReference type="SUPFAM" id="SSF48264">
    <property type="entry name" value="Cytochrome P450"/>
    <property type="match status" value="1"/>
</dbReference>
<dbReference type="PROSITE" id="PS00086">
    <property type="entry name" value="CYTOCHROME_P450"/>
    <property type="match status" value="1"/>
</dbReference>
<comment type="subcellular location">
    <subcellularLocation>
        <location evidence="1">Membrane</location>
        <topology evidence="1">Single-pass membrane protein</topology>
    </subcellularLocation>
</comment>
<evidence type="ECO:0000256" key="6">
    <source>
        <dbReference type="ARBA" id="ARBA00022989"/>
    </source>
</evidence>
<protein>
    <recommendedName>
        <fullName evidence="14">Cytochrome P450 714C2-like</fullName>
    </recommendedName>
</protein>
<keyword evidence="7 12" id="KW-0560">Oxidoreductase</keyword>
<dbReference type="EMBL" id="GGEC01067282">
    <property type="protein sequence ID" value="MBX47766.1"/>
    <property type="molecule type" value="Transcribed_RNA"/>
</dbReference>
<evidence type="ECO:0000256" key="4">
    <source>
        <dbReference type="ARBA" id="ARBA00022692"/>
    </source>
</evidence>
<keyword evidence="10" id="KW-0472">Membrane</keyword>
<evidence type="ECO:0008006" key="14">
    <source>
        <dbReference type="Google" id="ProtNLM"/>
    </source>
</evidence>
<name>A0A2P2NZ20_RHIMU</name>
<comment type="similarity">
    <text evidence="2 12">Belongs to the cytochrome P450 family.</text>
</comment>